<feature type="region of interest" description="Disordered" evidence="7">
    <location>
        <begin position="609"/>
        <end position="685"/>
    </location>
</feature>
<keyword evidence="4" id="KW-0539">Nucleus</keyword>
<feature type="region of interest" description="Disordered" evidence="7">
    <location>
        <begin position="728"/>
        <end position="817"/>
    </location>
</feature>
<dbReference type="InterPro" id="IPR035965">
    <property type="entry name" value="PAS-like_dom_sf"/>
</dbReference>
<evidence type="ECO:0000256" key="6">
    <source>
        <dbReference type="SAM" id="Coils"/>
    </source>
</evidence>
<gene>
    <name evidence="9" type="ORF">CTOB1V02_LOCUS2179</name>
</gene>
<dbReference type="SUPFAM" id="SSF55785">
    <property type="entry name" value="PYP-like sensor domain (PAS domain)"/>
    <property type="match status" value="1"/>
</dbReference>
<feature type="compositionally biased region" description="Polar residues" evidence="7">
    <location>
        <begin position="790"/>
        <end position="814"/>
    </location>
</feature>
<name>A0A7R8W8F3_9CRUS</name>
<evidence type="ECO:0000259" key="8">
    <source>
        <dbReference type="PROSITE" id="PS50112"/>
    </source>
</evidence>
<feature type="compositionally biased region" description="Low complexity" evidence="7">
    <location>
        <begin position="611"/>
        <end position="643"/>
    </location>
</feature>
<accession>A0A7R8W8F3</accession>
<evidence type="ECO:0000256" key="2">
    <source>
        <dbReference type="ARBA" id="ARBA00022553"/>
    </source>
</evidence>
<dbReference type="Pfam" id="PF14598">
    <property type="entry name" value="PAS_11"/>
    <property type="match status" value="1"/>
</dbReference>
<feature type="compositionally biased region" description="Low complexity" evidence="7">
    <location>
        <begin position="91"/>
        <end position="105"/>
    </location>
</feature>
<feature type="coiled-coil region" evidence="6">
    <location>
        <begin position="116"/>
        <end position="143"/>
    </location>
</feature>
<feature type="region of interest" description="Disordered" evidence="7">
    <location>
        <begin position="518"/>
        <end position="590"/>
    </location>
</feature>
<dbReference type="PANTHER" id="PTHR11269:SF16">
    <property type="entry name" value="PERIOD CIRCADIAN PROTEIN"/>
    <property type="match status" value="1"/>
</dbReference>
<feature type="domain" description="PAS" evidence="8">
    <location>
        <begin position="221"/>
        <end position="267"/>
    </location>
</feature>
<evidence type="ECO:0000256" key="1">
    <source>
        <dbReference type="ARBA" id="ARBA00004123"/>
    </source>
</evidence>
<protein>
    <recommendedName>
        <fullName evidence="5">Period circadian protein</fullName>
    </recommendedName>
</protein>
<dbReference type="OrthoDB" id="7788983at2759"/>
<reference evidence="9" key="1">
    <citation type="submission" date="2020-11" db="EMBL/GenBank/DDBJ databases">
        <authorList>
            <person name="Tran Van P."/>
        </authorList>
    </citation>
    <scope>NUCLEOTIDE SEQUENCE</scope>
</reference>
<sequence length="1113" mass="122426">MVVAFKLRPGDPGVFNQPNVPYVCSSSECSSAMETECSENQCNKSHPPENRKTVSVIATDSGYSSNEKQSSSATGSGSGSGSADNEGNAPSAYNSSSGDSTTSNSRGKQTAPYRLKVNEKEDLAELRQAVENKNAIAHRLRDLTAIALDCLKRLKDSENSGAPLNLEECMEPNALPTSVSLSSSLTTPTVSTSRGSSTSFKETVSRSEECCLLLALEDLSIVSVSVMVSKIIGFPQEMLLSRSIMDFVYPRDQFTVTSEITGHMRKASTVNFSGYDPTSFYIRLREIQSLETGCYDVTNKKSRFKPFQVSMSLQWLNQDNKKTYCLIKLHPMESAFTYPEEVPRPLSFDTRHTAACYFSHVDPAAICFLGYLPQDLIGNSIFDYYHAEDIPSLKRDFQEVVEKHCAPHPGRAARFRAHNGCYMILSTEWSCFVNPWSYRVEFMIGQHKVTKGPSNPAVFADPREESFMDAPMPRKATQLQDEIKQILHKQIGREAEPPSGVGRYLGESVARALTCHSHGSGLRATASGRKAPGVPDKRNVVSPFSSPDEAATRRDGRESANSPPARLLYSPTRPEEGSPYSSTSSNSLPSYHQLNYKANMIRYFASQSRIGNSNTSSGNDTNSSSGGEKQRNHNSSPSSNSHSDQNIIESVSVQGSNGSGHILSEPWKKTGNAADEHGCSPTRTPLTTEILNRHNRQEERNLFAQHKKDKKRGLNTLVDRVFKAYKHTRRGGAHDVNHPVKNIKDQPHRQHYLRQTPTSQPPVEERMFPPGSGSPQMKPQSVDEAEAERLSSQTSLQPLNTPSARSAAQSGVEQSSSLPPSLLFYSGYYPGMVPSQNTVPPNSAGIVSSVQTAALFLVPSTIPSVTPARSQNNLVHSLWRYHVPPQGKHIHLRRRDHRRASSNRPSPMPSLSPPNSARGAHLRDEEISDQRSHKRLSEDTSGGTSLEDILRPVSDPDDPPVSAPPRKEPSWLANGVMTKDVQFSHVKRITWDDIVHRYQLPEMNLEVILAKDRAELARMKQPNLVLKQAVALLGDKSSRDTPKKVSRSHFDLSDVMSSAESSLFGFDDYGGVPGFATEKFLGSFENPRESSEASTSGLSYLAPTHGTGIPVSS</sequence>
<dbReference type="GO" id="GO:0005634">
    <property type="term" value="C:nucleus"/>
    <property type="evidence" value="ECO:0007669"/>
    <property type="project" value="UniProtKB-SubCell"/>
</dbReference>
<feature type="compositionally biased region" description="Low complexity" evidence="7">
    <location>
        <begin position="178"/>
        <end position="193"/>
    </location>
</feature>
<dbReference type="EMBL" id="OB660328">
    <property type="protein sequence ID" value="CAD7224209.1"/>
    <property type="molecule type" value="Genomic_DNA"/>
</dbReference>
<feature type="domain" description="PAS" evidence="8">
    <location>
        <begin position="358"/>
        <end position="404"/>
    </location>
</feature>
<evidence type="ECO:0000256" key="7">
    <source>
        <dbReference type="SAM" id="MobiDB-lite"/>
    </source>
</evidence>
<dbReference type="InterPro" id="IPR050760">
    <property type="entry name" value="Period_circadian_regulator"/>
</dbReference>
<organism evidence="9">
    <name type="scientific">Cyprideis torosa</name>
    <dbReference type="NCBI Taxonomy" id="163714"/>
    <lineage>
        <taxon>Eukaryota</taxon>
        <taxon>Metazoa</taxon>
        <taxon>Ecdysozoa</taxon>
        <taxon>Arthropoda</taxon>
        <taxon>Crustacea</taxon>
        <taxon>Oligostraca</taxon>
        <taxon>Ostracoda</taxon>
        <taxon>Podocopa</taxon>
        <taxon>Podocopida</taxon>
        <taxon>Cytherocopina</taxon>
        <taxon>Cytheroidea</taxon>
        <taxon>Cytherideidae</taxon>
        <taxon>Cyprideis</taxon>
    </lineage>
</organism>
<proteinExistence type="predicted"/>
<dbReference type="GO" id="GO:0000122">
    <property type="term" value="P:negative regulation of transcription by RNA polymerase II"/>
    <property type="evidence" value="ECO:0007669"/>
    <property type="project" value="TreeGrafter"/>
</dbReference>
<keyword evidence="2" id="KW-0597">Phosphoprotein</keyword>
<feature type="region of interest" description="Disordered" evidence="7">
    <location>
        <begin position="886"/>
        <end position="971"/>
    </location>
</feature>
<evidence type="ECO:0000256" key="4">
    <source>
        <dbReference type="ARBA" id="ARBA00023242"/>
    </source>
</evidence>
<dbReference type="PANTHER" id="PTHR11269">
    <property type="entry name" value="PERIOD CIRCADIAN PROTEIN"/>
    <property type="match status" value="1"/>
</dbReference>
<feature type="compositionally biased region" description="Polar residues" evidence="7">
    <location>
        <begin position="644"/>
        <end position="656"/>
    </location>
</feature>
<feature type="compositionally biased region" description="Basic residues" evidence="7">
    <location>
        <begin position="888"/>
        <end position="901"/>
    </location>
</feature>
<evidence type="ECO:0000256" key="3">
    <source>
        <dbReference type="ARBA" id="ARBA00023108"/>
    </source>
</evidence>
<dbReference type="GO" id="GO:0032922">
    <property type="term" value="P:circadian regulation of gene expression"/>
    <property type="evidence" value="ECO:0007669"/>
    <property type="project" value="TreeGrafter"/>
</dbReference>
<dbReference type="GO" id="GO:0005737">
    <property type="term" value="C:cytoplasm"/>
    <property type="evidence" value="ECO:0007669"/>
    <property type="project" value="TreeGrafter"/>
</dbReference>
<evidence type="ECO:0000256" key="5">
    <source>
        <dbReference type="ARBA" id="ARBA00040849"/>
    </source>
</evidence>
<comment type="subcellular location">
    <subcellularLocation>
        <location evidence="1">Nucleus</location>
    </subcellularLocation>
</comment>
<feature type="region of interest" description="Disordered" evidence="7">
    <location>
        <begin position="178"/>
        <end position="197"/>
    </location>
</feature>
<dbReference type="GO" id="GO:0000976">
    <property type="term" value="F:transcription cis-regulatory region binding"/>
    <property type="evidence" value="ECO:0007669"/>
    <property type="project" value="TreeGrafter"/>
</dbReference>
<feature type="compositionally biased region" description="Low complexity" evidence="7">
    <location>
        <begin position="578"/>
        <end position="590"/>
    </location>
</feature>
<feature type="compositionally biased region" description="Basic and acidic residues" evidence="7">
    <location>
        <begin position="921"/>
        <end position="938"/>
    </location>
</feature>
<feature type="region of interest" description="Disordered" evidence="7">
    <location>
        <begin position="61"/>
        <end position="116"/>
    </location>
</feature>
<dbReference type="AlphaFoldDB" id="A0A7R8W8F3"/>
<dbReference type="GO" id="GO:0043153">
    <property type="term" value="P:entrainment of circadian clock by photoperiod"/>
    <property type="evidence" value="ECO:0007669"/>
    <property type="project" value="TreeGrafter"/>
</dbReference>
<dbReference type="GO" id="GO:0001222">
    <property type="term" value="F:transcription corepressor binding"/>
    <property type="evidence" value="ECO:0007669"/>
    <property type="project" value="TreeGrafter"/>
</dbReference>
<dbReference type="InterPro" id="IPR000014">
    <property type="entry name" value="PAS"/>
</dbReference>
<keyword evidence="6" id="KW-0175">Coiled coil</keyword>
<dbReference type="Gene3D" id="3.30.450.20">
    <property type="entry name" value="PAS domain"/>
    <property type="match status" value="2"/>
</dbReference>
<evidence type="ECO:0000313" key="9">
    <source>
        <dbReference type="EMBL" id="CAD7224209.1"/>
    </source>
</evidence>
<dbReference type="PROSITE" id="PS50112">
    <property type="entry name" value="PAS"/>
    <property type="match status" value="2"/>
</dbReference>
<dbReference type="CDD" id="cd00130">
    <property type="entry name" value="PAS"/>
    <property type="match status" value="1"/>
</dbReference>
<feature type="region of interest" description="Disordered" evidence="7">
    <location>
        <begin position="1086"/>
        <end position="1113"/>
    </location>
</feature>
<keyword evidence="3" id="KW-0090">Biological rhythms</keyword>
<feature type="compositionally biased region" description="Basic and acidic residues" evidence="7">
    <location>
        <begin position="732"/>
        <end position="748"/>
    </location>
</feature>